<dbReference type="AlphaFoldDB" id="A0AAN7MQG0"/>
<reference evidence="2 3" key="1">
    <citation type="journal article" date="2023" name="J. Hered.">
        <title>Chromosome-level genome of the wood stork (Mycteria americana) provides insight into avian chromosome evolution.</title>
        <authorList>
            <person name="Flamio R. Jr."/>
            <person name="Ramstad K.M."/>
        </authorList>
    </citation>
    <scope>NUCLEOTIDE SEQUENCE [LARGE SCALE GENOMIC DNA]</scope>
    <source>
        <strain evidence="2">JAX WOST 10</strain>
    </source>
</reference>
<accession>A0AAN7MQG0</accession>
<organism evidence="2 3">
    <name type="scientific">Mycteria americana</name>
    <name type="common">Wood stork</name>
    <dbReference type="NCBI Taxonomy" id="33587"/>
    <lineage>
        <taxon>Eukaryota</taxon>
        <taxon>Metazoa</taxon>
        <taxon>Chordata</taxon>
        <taxon>Craniata</taxon>
        <taxon>Vertebrata</taxon>
        <taxon>Euteleostomi</taxon>
        <taxon>Archelosauria</taxon>
        <taxon>Archosauria</taxon>
        <taxon>Dinosauria</taxon>
        <taxon>Saurischia</taxon>
        <taxon>Theropoda</taxon>
        <taxon>Coelurosauria</taxon>
        <taxon>Aves</taxon>
        <taxon>Neognathae</taxon>
        <taxon>Neoaves</taxon>
        <taxon>Aequornithes</taxon>
        <taxon>Ciconiiformes</taxon>
        <taxon>Ciconiidae</taxon>
        <taxon>Mycteria</taxon>
    </lineage>
</organism>
<feature type="region of interest" description="Disordered" evidence="1">
    <location>
        <begin position="1"/>
        <end position="28"/>
    </location>
</feature>
<evidence type="ECO:0000313" key="2">
    <source>
        <dbReference type="EMBL" id="KAK4809231.1"/>
    </source>
</evidence>
<protein>
    <submittedName>
        <fullName evidence="2">Uncharacterized protein</fullName>
    </submittedName>
</protein>
<name>A0AAN7MQG0_MYCAM</name>
<keyword evidence="3" id="KW-1185">Reference proteome</keyword>
<evidence type="ECO:0000313" key="3">
    <source>
        <dbReference type="Proteomes" id="UP001333110"/>
    </source>
</evidence>
<dbReference type="Proteomes" id="UP001333110">
    <property type="component" value="Unassembled WGS sequence"/>
</dbReference>
<gene>
    <name evidence="2" type="ORF">QYF61_012884</name>
</gene>
<sequence>MTPMKKASVTPIFKKGKKEDPGNDRPISLTSVPGEVLEQILLETMSKDMKAQKGQEGGRGLKRRTHEERLTELGFSLEERRQRGDLAVCNYLMCGHAHKKLGGGTARTADPSWPKDYSIPYGVMLSIETGESWAGWRGEEGLCRNRNNATHQYKLEADWLRNSSAEKDLEVWLDSKLTTNQQYTLVARKATSILGSIRKSLGSRCREVILPLYSALLRPHLVYLRERHELTGESPVKGDKIIKGVEHLSYEKKLRELGLVPSDRTRGDENNLKHRKFHLNIKPHFFTVRVVKHWNRLSKGIVESPSMDMDFIHSHRCFEVYLLQHGLYPQPQMLRGVPAAAWTSFTATDASRCTLSSVDLSLDHNPFRAIPAVAQT</sequence>
<dbReference type="EMBL" id="JAUNZN010000022">
    <property type="protein sequence ID" value="KAK4809231.1"/>
    <property type="molecule type" value="Genomic_DNA"/>
</dbReference>
<evidence type="ECO:0000256" key="1">
    <source>
        <dbReference type="SAM" id="MobiDB-lite"/>
    </source>
</evidence>
<proteinExistence type="predicted"/>
<dbReference type="PANTHER" id="PTHR33332">
    <property type="entry name" value="REVERSE TRANSCRIPTASE DOMAIN-CONTAINING PROTEIN"/>
    <property type="match status" value="1"/>
</dbReference>
<comment type="caution">
    <text evidence="2">The sequence shown here is derived from an EMBL/GenBank/DDBJ whole genome shotgun (WGS) entry which is preliminary data.</text>
</comment>